<evidence type="ECO:0000313" key="2">
    <source>
        <dbReference type="Proteomes" id="UP000827092"/>
    </source>
</evidence>
<dbReference type="InterPro" id="IPR009072">
    <property type="entry name" value="Histone-fold"/>
</dbReference>
<evidence type="ECO:0000313" key="1">
    <source>
        <dbReference type="EMBL" id="KAG8201835.1"/>
    </source>
</evidence>
<dbReference type="AlphaFoldDB" id="A0AAV6VZE9"/>
<evidence type="ECO:0008006" key="3">
    <source>
        <dbReference type="Google" id="ProtNLM"/>
    </source>
</evidence>
<protein>
    <recommendedName>
        <fullName evidence="3">Histone H2A</fullName>
    </recommendedName>
</protein>
<sequence length="76" mass="8325">MHDFMSQNFQGTVKQEASSFLSTAIGYIGKEIMELSVNAAITRLGKGKDVKVTLEDVQTAINSDEDLKKLMDDSAN</sequence>
<organism evidence="1 2">
    <name type="scientific">Oedothorax gibbosus</name>
    <dbReference type="NCBI Taxonomy" id="931172"/>
    <lineage>
        <taxon>Eukaryota</taxon>
        <taxon>Metazoa</taxon>
        <taxon>Ecdysozoa</taxon>
        <taxon>Arthropoda</taxon>
        <taxon>Chelicerata</taxon>
        <taxon>Arachnida</taxon>
        <taxon>Araneae</taxon>
        <taxon>Araneomorphae</taxon>
        <taxon>Entelegynae</taxon>
        <taxon>Araneoidea</taxon>
        <taxon>Linyphiidae</taxon>
        <taxon>Erigoninae</taxon>
        <taxon>Oedothorax</taxon>
    </lineage>
</organism>
<dbReference type="EMBL" id="JAFNEN010000002">
    <property type="protein sequence ID" value="KAG8201835.1"/>
    <property type="molecule type" value="Genomic_DNA"/>
</dbReference>
<dbReference type="Proteomes" id="UP000827092">
    <property type="component" value="Unassembled WGS sequence"/>
</dbReference>
<dbReference type="SUPFAM" id="SSF47113">
    <property type="entry name" value="Histone-fold"/>
    <property type="match status" value="1"/>
</dbReference>
<dbReference type="GO" id="GO:0046982">
    <property type="term" value="F:protein heterodimerization activity"/>
    <property type="evidence" value="ECO:0007669"/>
    <property type="project" value="InterPro"/>
</dbReference>
<gene>
    <name evidence="1" type="ORF">JTE90_027315</name>
</gene>
<name>A0AAV6VZE9_9ARAC</name>
<comment type="caution">
    <text evidence="1">The sequence shown here is derived from an EMBL/GenBank/DDBJ whole genome shotgun (WGS) entry which is preliminary data.</text>
</comment>
<proteinExistence type="predicted"/>
<dbReference type="Gene3D" id="1.10.20.10">
    <property type="entry name" value="Histone, subunit A"/>
    <property type="match status" value="1"/>
</dbReference>
<accession>A0AAV6VZE9</accession>
<keyword evidence="2" id="KW-1185">Reference proteome</keyword>
<reference evidence="1 2" key="1">
    <citation type="journal article" date="2022" name="Nat. Ecol. Evol.">
        <title>A masculinizing supergene underlies an exaggerated male reproductive morph in a spider.</title>
        <authorList>
            <person name="Hendrickx F."/>
            <person name="De Corte Z."/>
            <person name="Sonet G."/>
            <person name="Van Belleghem S.M."/>
            <person name="Kostlbacher S."/>
            <person name="Vangestel C."/>
        </authorList>
    </citation>
    <scope>NUCLEOTIDE SEQUENCE [LARGE SCALE GENOMIC DNA]</scope>
    <source>
        <strain evidence="1">W744_W776</strain>
    </source>
</reference>